<dbReference type="EMBL" id="PJKN01000001">
    <property type="protein sequence ID" value="PNC58061.1"/>
    <property type="molecule type" value="Genomic_DNA"/>
</dbReference>
<organism evidence="1 2">
    <name type="scientific">Akkermansia muciniphila</name>
    <dbReference type="NCBI Taxonomy" id="239935"/>
    <lineage>
        <taxon>Bacteria</taxon>
        <taxon>Pseudomonadati</taxon>
        <taxon>Verrucomicrobiota</taxon>
        <taxon>Verrucomicrobiia</taxon>
        <taxon>Verrucomicrobiales</taxon>
        <taxon>Akkermansiaceae</taxon>
        <taxon>Akkermansia</taxon>
    </lineage>
</organism>
<sequence length="60" mass="6304">MPWPCIPEGSMQQFSVVWGKAGASAGAEAPIFSETCPLFHGRAFGGEYSGEGGFHDRAVS</sequence>
<dbReference type="Proteomes" id="UP000235914">
    <property type="component" value="Unassembled WGS sequence"/>
</dbReference>
<evidence type="ECO:0000313" key="1">
    <source>
        <dbReference type="EMBL" id="PNC58061.1"/>
    </source>
</evidence>
<protein>
    <submittedName>
        <fullName evidence="1">Uncharacterized protein</fullName>
    </submittedName>
</protein>
<reference evidence="1 2" key="1">
    <citation type="journal article" date="2017" name="BMC Genomics">
        <title>Genome sequencing of 39 Akkermansia muciniphila isolates reveals its population structure, genomic and functional diverisity, and global distribution in mammalian gut microbiotas.</title>
        <authorList>
            <person name="Guo X."/>
            <person name="Li S."/>
            <person name="Zhang J."/>
            <person name="Wu F."/>
            <person name="Li X."/>
            <person name="Wu D."/>
            <person name="Zhang M."/>
            <person name="Ou Z."/>
            <person name="Jie Z."/>
            <person name="Yan Q."/>
            <person name="Li P."/>
            <person name="Yi J."/>
            <person name="Peng Y."/>
        </authorList>
    </citation>
    <scope>NUCLEOTIDE SEQUENCE [LARGE SCALE GENOMIC DNA]</scope>
    <source>
        <strain evidence="1 2">GP43</strain>
    </source>
</reference>
<dbReference type="AlphaFoldDB" id="A0AAP8NQH4"/>
<evidence type="ECO:0000313" key="2">
    <source>
        <dbReference type="Proteomes" id="UP000235914"/>
    </source>
</evidence>
<name>A0AAP8NQH4_9BACT</name>
<comment type="caution">
    <text evidence="1">The sequence shown here is derived from an EMBL/GenBank/DDBJ whole genome shotgun (WGS) entry which is preliminary data.</text>
</comment>
<proteinExistence type="predicted"/>
<accession>A0AAP8NQH4</accession>
<gene>
    <name evidence="1" type="ORF">CXU09_03145</name>
</gene>